<keyword evidence="2" id="KW-1133">Transmembrane helix</keyword>
<keyword evidence="2" id="KW-0812">Transmembrane</keyword>
<keyword evidence="4" id="KW-1185">Reference proteome</keyword>
<evidence type="ECO:0008006" key="5">
    <source>
        <dbReference type="Google" id="ProtNLM"/>
    </source>
</evidence>
<reference evidence="3" key="1">
    <citation type="submission" date="2020-11" db="EMBL/GenBank/DDBJ databases">
        <title>Chlorella ohadii genome sequencing and assembly.</title>
        <authorList>
            <person name="Murik O."/>
            <person name="Treves H."/>
            <person name="Kedem I."/>
            <person name="Shotland Y."/>
            <person name="Kaplan A."/>
        </authorList>
    </citation>
    <scope>NUCLEOTIDE SEQUENCE</scope>
    <source>
        <strain evidence="3">1</strain>
    </source>
</reference>
<sequence length="349" mass="38176">MDGVRGLPDSTSKGRWLLYLLAITAAVLLILLMAAQTKGAASVTLRRAGPTFAAEGELAATLAQLAAQIEELKALAEKQLEASVQQGQDLSSELAALQQAQQSSSQAIAAELAALKNLTMTRNQQESLAHLQATFEGIYAEHAWGTDGNGSGSGSSLNKTVHTRELLLKRIIDLKARSMIDVPCGGMAWMPLVLEQVERKQPGFRYLGLDIARPVIEANKVTFRNKTNWKFDVKDMTRERLPKGYDLIHCRDALQHLSCPMIVNALHNFALSGAKYLLVGSYDAQPNQNIKSGDYFAINLRLPPFSLSNPDAIASENTPGEENKLQLLYRISELAKKDFDVMRLGCDAL</sequence>
<evidence type="ECO:0000256" key="1">
    <source>
        <dbReference type="SAM" id="Coils"/>
    </source>
</evidence>
<dbReference type="AlphaFoldDB" id="A0AAD5H9M0"/>
<evidence type="ECO:0000313" key="3">
    <source>
        <dbReference type="EMBL" id="KAI7846170.1"/>
    </source>
</evidence>
<protein>
    <recommendedName>
        <fullName evidence="5">Methyltransferase domain-containing protein</fullName>
    </recommendedName>
</protein>
<dbReference type="EMBL" id="JADXDR010000008">
    <property type="protein sequence ID" value="KAI7846170.1"/>
    <property type="molecule type" value="Genomic_DNA"/>
</dbReference>
<comment type="caution">
    <text evidence="3">The sequence shown here is derived from an EMBL/GenBank/DDBJ whole genome shotgun (WGS) entry which is preliminary data.</text>
</comment>
<dbReference type="Gene3D" id="3.40.50.150">
    <property type="entry name" value="Vaccinia Virus protein VP39"/>
    <property type="match status" value="1"/>
</dbReference>
<accession>A0AAD5H9M0</accession>
<gene>
    <name evidence="3" type="ORF">COHA_000340</name>
</gene>
<dbReference type="Proteomes" id="UP001205105">
    <property type="component" value="Unassembled WGS sequence"/>
</dbReference>
<keyword evidence="2" id="KW-0472">Membrane</keyword>
<keyword evidence="1" id="KW-0175">Coiled coil</keyword>
<name>A0AAD5H9M0_9CHLO</name>
<feature type="coiled-coil region" evidence="1">
    <location>
        <begin position="55"/>
        <end position="86"/>
    </location>
</feature>
<feature type="transmembrane region" description="Helical" evidence="2">
    <location>
        <begin position="16"/>
        <end position="35"/>
    </location>
</feature>
<organism evidence="3 4">
    <name type="scientific">Chlorella ohadii</name>
    <dbReference type="NCBI Taxonomy" id="2649997"/>
    <lineage>
        <taxon>Eukaryota</taxon>
        <taxon>Viridiplantae</taxon>
        <taxon>Chlorophyta</taxon>
        <taxon>core chlorophytes</taxon>
        <taxon>Trebouxiophyceae</taxon>
        <taxon>Chlorellales</taxon>
        <taxon>Chlorellaceae</taxon>
        <taxon>Chlorella clade</taxon>
        <taxon>Chlorella</taxon>
    </lineage>
</organism>
<proteinExistence type="predicted"/>
<dbReference type="SUPFAM" id="SSF53335">
    <property type="entry name" value="S-adenosyl-L-methionine-dependent methyltransferases"/>
    <property type="match status" value="1"/>
</dbReference>
<evidence type="ECO:0000256" key="2">
    <source>
        <dbReference type="SAM" id="Phobius"/>
    </source>
</evidence>
<evidence type="ECO:0000313" key="4">
    <source>
        <dbReference type="Proteomes" id="UP001205105"/>
    </source>
</evidence>
<dbReference type="InterPro" id="IPR029063">
    <property type="entry name" value="SAM-dependent_MTases_sf"/>
</dbReference>